<gene>
    <name evidence="1" type="ORF">VFPFJ_11051</name>
</gene>
<organism evidence="1 2">
    <name type="scientific">Purpureocillium lilacinum</name>
    <name type="common">Paecilomyces lilacinus</name>
    <dbReference type="NCBI Taxonomy" id="33203"/>
    <lineage>
        <taxon>Eukaryota</taxon>
        <taxon>Fungi</taxon>
        <taxon>Dikarya</taxon>
        <taxon>Ascomycota</taxon>
        <taxon>Pezizomycotina</taxon>
        <taxon>Sordariomycetes</taxon>
        <taxon>Hypocreomycetidae</taxon>
        <taxon>Hypocreales</taxon>
        <taxon>Ophiocordycipitaceae</taxon>
        <taxon>Purpureocillium</taxon>
    </lineage>
</organism>
<accession>A0A179G258</accession>
<comment type="caution">
    <text evidence="1">The sequence shown here is derived from an EMBL/GenBank/DDBJ whole genome shotgun (WGS) entry which is preliminary data.</text>
</comment>
<dbReference type="InterPro" id="IPR012674">
    <property type="entry name" value="Calycin"/>
</dbReference>
<dbReference type="SUPFAM" id="SSF50814">
    <property type="entry name" value="Lipocalins"/>
    <property type="match status" value="1"/>
</dbReference>
<dbReference type="EMBL" id="LSBI01000020">
    <property type="protein sequence ID" value="OAQ71510.1"/>
    <property type="molecule type" value="Genomic_DNA"/>
</dbReference>
<dbReference type="Gene3D" id="2.40.128.20">
    <property type="match status" value="1"/>
</dbReference>
<evidence type="ECO:0000313" key="2">
    <source>
        <dbReference type="Proteomes" id="UP000078340"/>
    </source>
</evidence>
<proteinExistence type="predicted"/>
<reference evidence="1 2" key="1">
    <citation type="submission" date="2016-02" db="EMBL/GenBank/DDBJ databases">
        <title>Biosynthesis of antibiotic leucinostatins and their inhibition on Phytophthora in bio-control Purpureocillium lilacinum.</title>
        <authorList>
            <person name="Wang G."/>
            <person name="Liu Z."/>
            <person name="Lin R."/>
            <person name="Li E."/>
            <person name="Mao Z."/>
            <person name="Ling J."/>
            <person name="Yin W."/>
            <person name="Xie B."/>
        </authorList>
    </citation>
    <scope>NUCLEOTIDE SEQUENCE [LARGE SCALE GENOMIC DNA]</scope>
    <source>
        <strain evidence="1">PLFJ-1</strain>
    </source>
</reference>
<dbReference type="Pfam" id="PF05870">
    <property type="entry name" value="PA_decarbox"/>
    <property type="match status" value="1"/>
</dbReference>
<dbReference type="OMA" id="RYELWCF"/>
<evidence type="ECO:0000313" key="1">
    <source>
        <dbReference type="EMBL" id="OAQ71510.1"/>
    </source>
</evidence>
<dbReference type="PANTHER" id="PTHR40087">
    <property type="entry name" value="PHENOLIC ACID DECARBOXYLASE PADC"/>
    <property type="match status" value="1"/>
</dbReference>
<dbReference type="PANTHER" id="PTHR40087:SF1">
    <property type="entry name" value="PHENOLIC ACID DECARBOXYLASE PADC"/>
    <property type="match status" value="1"/>
</dbReference>
<dbReference type="InterPro" id="IPR008729">
    <property type="entry name" value="PA_de_COase"/>
</dbReference>
<sequence length="181" mass="21016">MTPTNQLLPQYITYTDLDPSFDREIRDVHLLYDYNAQDKSGKPERWRYEMWFFSDSRIVYAIRSGPMAGRVSYQKATYQCVRPGEVWQVNWLEETGTVCSLVYDISRSRITTLVSLSKGHWEQTEQARGDKRNAKDFERCRQLSKMGNQTERVMLSVQADIIERFKGGGDLLAISEDAPTL</sequence>
<protein>
    <submittedName>
        <fullName evidence="1">Phenolic acid decarboxylase</fullName>
    </submittedName>
</protein>
<dbReference type="GO" id="GO:0016831">
    <property type="term" value="F:carboxy-lyase activity"/>
    <property type="evidence" value="ECO:0007669"/>
    <property type="project" value="InterPro"/>
</dbReference>
<dbReference type="Proteomes" id="UP000078340">
    <property type="component" value="Unassembled WGS sequence"/>
</dbReference>
<name>A0A179G258_PURLI</name>
<dbReference type="AlphaFoldDB" id="A0A179G258"/>